<feature type="region of interest" description="Disordered" evidence="1">
    <location>
        <begin position="759"/>
        <end position="786"/>
    </location>
</feature>
<reference evidence="2 3" key="1">
    <citation type="submission" date="2019-06" db="EMBL/GenBank/DDBJ databases">
        <title>Sequencing the genomes of 1000 actinobacteria strains.</title>
        <authorList>
            <person name="Klenk H.-P."/>
        </authorList>
    </citation>
    <scope>NUCLEOTIDE SEQUENCE [LARGE SCALE GENOMIC DNA]</scope>
    <source>
        <strain evidence="2 3">DSM 41695</strain>
    </source>
</reference>
<evidence type="ECO:0000256" key="1">
    <source>
        <dbReference type="SAM" id="MobiDB-lite"/>
    </source>
</evidence>
<feature type="region of interest" description="Disordered" evidence="1">
    <location>
        <begin position="1373"/>
        <end position="1393"/>
    </location>
</feature>
<organism evidence="2 3">
    <name type="scientific">Streptomyces capillispiralis</name>
    <dbReference type="NCBI Taxonomy" id="68182"/>
    <lineage>
        <taxon>Bacteria</taxon>
        <taxon>Bacillati</taxon>
        <taxon>Actinomycetota</taxon>
        <taxon>Actinomycetes</taxon>
        <taxon>Kitasatosporales</taxon>
        <taxon>Streptomycetaceae</taxon>
        <taxon>Streptomyces</taxon>
    </lineage>
</organism>
<feature type="compositionally biased region" description="Low complexity" evidence="1">
    <location>
        <begin position="1674"/>
        <end position="1700"/>
    </location>
</feature>
<feature type="compositionally biased region" description="Polar residues" evidence="1">
    <location>
        <begin position="1"/>
        <end position="13"/>
    </location>
</feature>
<feature type="region of interest" description="Disordered" evidence="1">
    <location>
        <begin position="1265"/>
        <end position="1284"/>
    </location>
</feature>
<dbReference type="Proteomes" id="UP000316603">
    <property type="component" value="Unassembled WGS sequence"/>
</dbReference>
<proteinExistence type="predicted"/>
<feature type="region of interest" description="Disordered" evidence="1">
    <location>
        <begin position="114"/>
        <end position="136"/>
    </location>
</feature>
<name>A0A561SGW4_9ACTN</name>
<protein>
    <submittedName>
        <fullName evidence="2">Uncharacterized protein</fullName>
    </submittedName>
</protein>
<accession>A0A561SGW4</accession>
<feature type="region of interest" description="Disordered" evidence="1">
    <location>
        <begin position="1674"/>
        <end position="1712"/>
    </location>
</feature>
<evidence type="ECO:0000313" key="2">
    <source>
        <dbReference type="EMBL" id="TWF74111.1"/>
    </source>
</evidence>
<dbReference type="RefSeq" id="WP_167532035.1">
    <property type="nucleotide sequence ID" value="NZ_BNCE01000035.1"/>
</dbReference>
<sequence>MTPQQFDTPTAQETPREPWFARRGPKGDAQVIEAARQEPAQAAVDARGVLTYDNPVLLRDVETAARRLLLREGADTWTSLLRHGELHALHGRLVWLSPVLDDIEALPAAGTATPESEYDVSFNSTSAATEKSRTTTRTAEAGLLAVMRLTSRAASAVVPAVPVLGAEVGEGQAEGDRRTVISGHTSQVEGRVTCLSGIRLRVFVDGVEHSTHKPIARGLRVSFSAEHAGPAEGPDRYIRATPDGVDGPAPHHRSRETLHAVDLVPLVAAVQRDLREAGVSAESAVEVVRQAQSLLNEQSARTRHGWWLSSGDTSGPLGHGTALPAFGGFRGHLRIRATIDSAQFLGVSGTKTRTDMGTGSTVSRGASGESEASVTVGVTAVGLHVPTADATASGTAPSAAVTLSSARGWSTRLAAQSMPHTVLTVQEPQARYGSVLLMEVEWQSPTHPALTVTRQRAWADLGVAWRQGRGAADFEHRVFGRLVSPYVRDYRDSVPPAAAVPGQPHTRARARPVPRDVRLRGMPRWTRGTYRPVRSPGEPPALASRVGLGTATVTGVAGAEWVRESVRAALDDAVARMKRARRDAVDWAGVDRQLDVWFGAPALAGGLPALMAGTAHTLHLGGVPVTVDIRAHLLDSLGVTSYGMRMNSRVTAGTAMTAQTDGHTSFKAGLGGGARVNVAGTLQFQLGALRLTGQAGWGSGSSFVKADKFYARKETGSAVDQHTLDLGFRMELRRPGAKPDVWYLYRPHEMVAEISVPHEFSPSGSRTGAAARLPDGPSRPVPSRDWPAPPAATLRLDGAASGIYAHFPVLPHLRESVAAFHRRRRPGPLPETFAGALRPDALAAAFPYLVSERGHTLDHTAEDGWTSTLRLRLRLSGALPQKAGGPGEIEALVQSASGVVKARTTSRSAQAQLSVGPRAAWGGAGAPADAGDDASSRTRLGLFAEGAASYAKGTARRETHGAVDAARVTYEGTVLWYTTDVTVEVTLGHSRGRDTVEDEPRYLFYSAAVDLLMPPARWEDIRPDAVAAPPAPPDRAYVNGGVVPSTLHGVELLRADGVLETILEQARARGIVPAPSRTGLEHACPLARTLEATFRKESLTAHMPALLGGTGLSVALPFRGPLGATRFLSVRVRATGIEPARSSRHRPEAQLTLRSESVEASEQEDKSTLTTVLGAHVSIHGGLQHASRDARSAGGIGAFAGHAARRSVAGSETVKKTGIYRGSTKGAEGCQEFEHEVGLSVDMAVGTTPPEVIDAPRRVLTAAGRRMRKGTRGRTPAEEWSSTSHHPVRVGVRLLVPRHLTVAVDAGAPVAVSRLAGAGDRRWWGRPVEPGPALNEALPEAFARALIPWDMPAARTVHRWLAFVAADVRPERPSLAAEPPDVRGLASASGPGPAYEARTSMSWLRPRVPSLLRTEYEVPVDGRMLRVGLKITGARIIGPCDGARWKARRYEQTEAHEEGTVHSAGGVHWGAAPFAGTGTSDDTFTAKAAYEYSDMLDHKAQGGTAQVEEHNAEATRNFRYYRFDVTVVIQQTDGARRALHVPVPGGLVGMLPLDGRHLAFGLESVPRAPWLSVEYHLRKGHPDLGRLHRLVTDALAAPDADRSGQVVESLSGVAQELRALASSESELHSDHARALACTLAARLPQDLSPAFRPRGAAAVPLAAAAVPAPAALARSAAASPHRGTGTGTGPRTAAAGPSGPVSGRTSAGGRPS</sequence>
<evidence type="ECO:0000313" key="3">
    <source>
        <dbReference type="Proteomes" id="UP000316603"/>
    </source>
</evidence>
<keyword evidence="3" id="KW-1185">Reference proteome</keyword>
<comment type="caution">
    <text evidence="2">The sequence shown here is derived from an EMBL/GenBank/DDBJ whole genome shotgun (WGS) entry which is preliminary data.</text>
</comment>
<dbReference type="EMBL" id="VIWV01000002">
    <property type="protein sequence ID" value="TWF74111.1"/>
    <property type="molecule type" value="Genomic_DNA"/>
</dbReference>
<feature type="region of interest" description="Disordered" evidence="1">
    <location>
        <begin position="1"/>
        <end position="26"/>
    </location>
</feature>
<gene>
    <name evidence="2" type="ORF">FHX78_12143</name>
</gene>
<feature type="region of interest" description="Disordered" evidence="1">
    <location>
        <begin position="1139"/>
        <end position="1165"/>
    </location>
</feature>